<accession>A0A917NJD7</accession>
<name>A0A917NJD7_9BACL</name>
<dbReference type="Proteomes" id="UP000637695">
    <property type="component" value="Unassembled WGS sequence"/>
</dbReference>
<dbReference type="RefSeq" id="WP_188881968.1">
    <property type="nucleotide sequence ID" value="NZ_BMOY01000018.1"/>
</dbReference>
<feature type="domain" description="DUF402" evidence="2">
    <location>
        <begin position="9"/>
        <end position="144"/>
    </location>
</feature>
<sequence length="164" mass="18439">MKLCSLRADGRPHRTWTNVEATDEPWSFYIPAGSPVVEADGRVWSSPYPVVAHFFAGCFYQVFRLLKASGEEYYCNVITPPVWDASHTAVVFHDLDLDVYVAPDGVRVLDEEEFAAQQANYPAEWVTEARRAAAELVRMANAGEGVFSKAAARRWRAWVEARPS</sequence>
<dbReference type="SUPFAM" id="SSF159234">
    <property type="entry name" value="FomD-like"/>
    <property type="match status" value="1"/>
</dbReference>
<reference evidence="3" key="2">
    <citation type="submission" date="2020-09" db="EMBL/GenBank/DDBJ databases">
        <authorList>
            <person name="Sun Q."/>
            <person name="Ohkuma M."/>
        </authorList>
    </citation>
    <scope>NUCLEOTIDE SEQUENCE</scope>
    <source>
        <strain evidence="3">JCM 18487</strain>
    </source>
</reference>
<organism evidence="3 4">
    <name type="scientific">Alicyclobacillus cellulosilyticus</name>
    <dbReference type="NCBI Taxonomy" id="1003997"/>
    <lineage>
        <taxon>Bacteria</taxon>
        <taxon>Bacillati</taxon>
        <taxon>Bacillota</taxon>
        <taxon>Bacilli</taxon>
        <taxon>Bacillales</taxon>
        <taxon>Alicyclobacillaceae</taxon>
        <taxon>Alicyclobacillus</taxon>
    </lineage>
</organism>
<reference evidence="3" key="1">
    <citation type="journal article" date="2014" name="Int. J. Syst. Evol. Microbiol.">
        <title>Complete genome sequence of Corynebacterium casei LMG S-19264T (=DSM 44701T), isolated from a smear-ripened cheese.</title>
        <authorList>
            <consortium name="US DOE Joint Genome Institute (JGI-PGF)"/>
            <person name="Walter F."/>
            <person name="Albersmeier A."/>
            <person name="Kalinowski J."/>
            <person name="Ruckert C."/>
        </authorList>
    </citation>
    <scope>NUCLEOTIDE SEQUENCE</scope>
    <source>
        <strain evidence="3">JCM 18487</strain>
    </source>
</reference>
<dbReference type="AlphaFoldDB" id="A0A917NJD7"/>
<protein>
    <submittedName>
        <fullName evidence="3">UPF0374 protein YgaC</fullName>
    </submittedName>
</protein>
<dbReference type="PANTHER" id="PTHR39159">
    <property type="match status" value="1"/>
</dbReference>
<dbReference type="InterPro" id="IPR050212">
    <property type="entry name" value="Ntdp-like"/>
</dbReference>
<dbReference type="InterPro" id="IPR007295">
    <property type="entry name" value="DUF402"/>
</dbReference>
<proteinExistence type="predicted"/>
<evidence type="ECO:0000313" key="4">
    <source>
        <dbReference type="Proteomes" id="UP000637695"/>
    </source>
</evidence>
<dbReference type="EMBL" id="BMOY01000018">
    <property type="protein sequence ID" value="GGJ05689.1"/>
    <property type="molecule type" value="Genomic_DNA"/>
</dbReference>
<keyword evidence="4" id="KW-1185">Reference proteome</keyword>
<evidence type="ECO:0000256" key="1">
    <source>
        <dbReference type="ARBA" id="ARBA00022801"/>
    </source>
</evidence>
<dbReference type="Pfam" id="PF04167">
    <property type="entry name" value="DUF402"/>
    <property type="match status" value="1"/>
</dbReference>
<evidence type="ECO:0000259" key="2">
    <source>
        <dbReference type="Pfam" id="PF04167"/>
    </source>
</evidence>
<evidence type="ECO:0000313" key="3">
    <source>
        <dbReference type="EMBL" id="GGJ05689.1"/>
    </source>
</evidence>
<dbReference type="InterPro" id="IPR035930">
    <property type="entry name" value="FomD-like_sf"/>
</dbReference>
<dbReference type="Gene3D" id="2.40.380.10">
    <property type="entry name" value="FomD-like"/>
    <property type="match status" value="1"/>
</dbReference>
<gene>
    <name evidence="3" type="primary">ygaC</name>
    <name evidence="3" type="ORF">GCM10010885_13530</name>
</gene>
<comment type="caution">
    <text evidence="3">The sequence shown here is derived from an EMBL/GenBank/DDBJ whole genome shotgun (WGS) entry which is preliminary data.</text>
</comment>
<keyword evidence="1" id="KW-0378">Hydrolase</keyword>
<dbReference type="GO" id="GO:0016787">
    <property type="term" value="F:hydrolase activity"/>
    <property type="evidence" value="ECO:0007669"/>
    <property type="project" value="UniProtKB-KW"/>
</dbReference>
<dbReference type="PANTHER" id="PTHR39159:SF1">
    <property type="entry name" value="UPF0374 PROTEIN YGAC"/>
    <property type="match status" value="1"/>
</dbReference>